<dbReference type="SMART" id="SM00175">
    <property type="entry name" value="RAB"/>
    <property type="match status" value="1"/>
</dbReference>
<sequence>MELQYAPNRFKILVVGRRGSGKTALIRRLKDNVFSDDEDDPTSTTDVTVIVRAVQGSIIKADMVEVDLSTFLACDSPSSQAKVHFVRQYFDVNGLLLLYDITNSDTFEEIDDVLRTLQRMVAPDVDICILGTKADLMESRKISFEAAEQKSVEHGFSLFETSALTGINCEEALIETLDKLAERRAEVREYWKENTESLIVNYGLRTFPLTSVNREVPSIVLFGLDSDSLDSGDRTSISLS</sequence>
<accession>A0A0N4W491</accession>
<dbReference type="SUPFAM" id="SSF52540">
    <property type="entry name" value="P-loop containing nucleoside triphosphate hydrolases"/>
    <property type="match status" value="1"/>
</dbReference>
<dbReference type="WBParaSite" id="HPLM_0000469201-mRNA-1">
    <property type="protein sequence ID" value="HPLM_0000469201-mRNA-1"/>
    <property type="gene ID" value="HPLM_0000469201"/>
</dbReference>
<dbReference type="CDD" id="cd00154">
    <property type="entry name" value="Rab"/>
    <property type="match status" value="1"/>
</dbReference>
<evidence type="ECO:0000313" key="6">
    <source>
        <dbReference type="Proteomes" id="UP000268014"/>
    </source>
</evidence>
<dbReference type="EMBL" id="UZAF01016237">
    <property type="protein sequence ID" value="VDO23797.1"/>
    <property type="molecule type" value="Genomic_DNA"/>
</dbReference>
<dbReference type="PRINTS" id="PR00449">
    <property type="entry name" value="RASTRNSFRMNG"/>
</dbReference>
<keyword evidence="2" id="KW-0547">Nucleotide-binding</keyword>
<dbReference type="OMA" id="QGFSCFE"/>
<reference evidence="7" key="1">
    <citation type="submission" date="2017-02" db="UniProtKB">
        <authorList>
            <consortium name="WormBaseParasite"/>
        </authorList>
    </citation>
    <scope>IDENTIFICATION</scope>
</reference>
<evidence type="ECO:0000256" key="4">
    <source>
        <dbReference type="ARBA" id="ARBA00023289"/>
    </source>
</evidence>
<dbReference type="OrthoDB" id="28357at2759"/>
<dbReference type="InterPro" id="IPR001806">
    <property type="entry name" value="Small_GTPase"/>
</dbReference>
<dbReference type="InterPro" id="IPR050305">
    <property type="entry name" value="Small_GTPase_Rab"/>
</dbReference>
<keyword evidence="4" id="KW-0449">Lipoprotein</keyword>
<evidence type="ECO:0000256" key="3">
    <source>
        <dbReference type="ARBA" id="ARBA00023134"/>
    </source>
</evidence>
<dbReference type="GO" id="GO:0005525">
    <property type="term" value="F:GTP binding"/>
    <property type="evidence" value="ECO:0007669"/>
    <property type="project" value="UniProtKB-KW"/>
</dbReference>
<dbReference type="Proteomes" id="UP000268014">
    <property type="component" value="Unassembled WGS sequence"/>
</dbReference>
<dbReference type="GO" id="GO:0003924">
    <property type="term" value="F:GTPase activity"/>
    <property type="evidence" value="ECO:0007669"/>
    <property type="project" value="InterPro"/>
</dbReference>
<proteinExistence type="inferred from homology"/>
<keyword evidence="6" id="KW-1185">Reference proteome</keyword>
<protein>
    <submittedName>
        <fullName evidence="7">Ras family protein</fullName>
    </submittedName>
</protein>
<dbReference type="PROSITE" id="PS51421">
    <property type="entry name" value="RAS"/>
    <property type="match status" value="1"/>
</dbReference>
<keyword evidence="4" id="KW-0636">Prenylation</keyword>
<dbReference type="InterPro" id="IPR027417">
    <property type="entry name" value="P-loop_NTPase"/>
</dbReference>
<dbReference type="Pfam" id="PF00071">
    <property type="entry name" value="Ras"/>
    <property type="match status" value="1"/>
</dbReference>
<name>A0A0N4W491_HAEPC</name>
<dbReference type="Gene3D" id="3.40.50.300">
    <property type="entry name" value="P-loop containing nucleotide triphosphate hydrolases"/>
    <property type="match status" value="1"/>
</dbReference>
<dbReference type="PANTHER" id="PTHR47980">
    <property type="entry name" value="LD44762P"/>
    <property type="match status" value="1"/>
</dbReference>
<dbReference type="STRING" id="6290.A0A0N4W491"/>
<dbReference type="AlphaFoldDB" id="A0A0N4W491"/>
<keyword evidence="3" id="KW-0342">GTP-binding</keyword>
<evidence type="ECO:0000313" key="5">
    <source>
        <dbReference type="EMBL" id="VDO23797.1"/>
    </source>
</evidence>
<comment type="similarity">
    <text evidence="1">Belongs to the small GTPase superfamily. Rab family.</text>
</comment>
<evidence type="ECO:0000256" key="1">
    <source>
        <dbReference type="ARBA" id="ARBA00006270"/>
    </source>
</evidence>
<gene>
    <name evidence="5" type="ORF">HPLM_LOCUS4684</name>
</gene>
<evidence type="ECO:0000313" key="7">
    <source>
        <dbReference type="WBParaSite" id="HPLM_0000469201-mRNA-1"/>
    </source>
</evidence>
<organism evidence="7">
    <name type="scientific">Haemonchus placei</name>
    <name type="common">Barber's pole worm</name>
    <dbReference type="NCBI Taxonomy" id="6290"/>
    <lineage>
        <taxon>Eukaryota</taxon>
        <taxon>Metazoa</taxon>
        <taxon>Ecdysozoa</taxon>
        <taxon>Nematoda</taxon>
        <taxon>Chromadorea</taxon>
        <taxon>Rhabditida</taxon>
        <taxon>Rhabditina</taxon>
        <taxon>Rhabditomorpha</taxon>
        <taxon>Strongyloidea</taxon>
        <taxon>Trichostrongylidae</taxon>
        <taxon>Haemonchus</taxon>
    </lineage>
</organism>
<evidence type="ECO:0000256" key="2">
    <source>
        <dbReference type="ARBA" id="ARBA00022741"/>
    </source>
</evidence>
<dbReference type="PROSITE" id="PS51419">
    <property type="entry name" value="RAB"/>
    <property type="match status" value="1"/>
</dbReference>
<reference evidence="5 6" key="2">
    <citation type="submission" date="2018-11" db="EMBL/GenBank/DDBJ databases">
        <authorList>
            <consortium name="Pathogen Informatics"/>
        </authorList>
    </citation>
    <scope>NUCLEOTIDE SEQUENCE [LARGE SCALE GENOMIC DNA]</scope>
    <source>
        <strain evidence="5 6">MHpl1</strain>
    </source>
</reference>
<dbReference type="SMART" id="SM00173">
    <property type="entry name" value="RAS"/>
    <property type="match status" value="1"/>
</dbReference>